<dbReference type="OrthoDB" id="1680511at2759"/>
<protein>
    <submittedName>
        <fullName evidence="2">Uncharacterized protein</fullName>
    </submittedName>
</protein>
<dbReference type="AlphaFoldDB" id="A0A6J5W1R5"/>
<proteinExistence type="predicted"/>
<dbReference type="Proteomes" id="UP000507245">
    <property type="component" value="Unassembled WGS sequence"/>
</dbReference>
<name>A0A6J5W1R5_PRUAR</name>
<dbReference type="PANTHER" id="PTHR35483">
    <property type="entry name" value="NUCLEUSENVELOPE PROTEIN"/>
    <property type="match status" value="1"/>
</dbReference>
<gene>
    <name evidence="2" type="ORF">ORAREDHAP_LOCUS4921</name>
</gene>
<evidence type="ECO:0000313" key="2">
    <source>
        <dbReference type="EMBL" id="CAB4294383.1"/>
    </source>
</evidence>
<feature type="region of interest" description="Disordered" evidence="1">
    <location>
        <begin position="98"/>
        <end position="130"/>
    </location>
</feature>
<feature type="compositionally biased region" description="Gly residues" evidence="1">
    <location>
        <begin position="106"/>
        <end position="126"/>
    </location>
</feature>
<reference evidence="3" key="1">
    <citation type="journal article" date="2020" name="Genome Biol.">
        <title>Gamete binning: chromosome-level and haplotype-resolved genome assembly enabled by high-throughput single-cell sequencing of gamete genomes.</title>
        <authorList>
            <person name="Campoy J.A."/>
            <person name="Sun H."/>
            <person name="Goel M."/>
            <person name="Jiao W.-B."/>
            <person name="Folz-Donahue K."/>
            <person name="Wang N."/>
            <person name="Rubio M."/>
            <person name="Liu C."/>
            <person name="Kukat C."/>
            <person name="Ruiz D."/>
            <person name="Huettel B."/>
            <person name="Schneeberger K."/>
        </authorList>
    </citation>
    <scope>NUCLEOTIDE SEQUENCE [LARGE SCALE GENOMIC DNA]</scope>
    <source>
        <strain evidence="3">cv. Rojo Pasion</strain>
    </source>
</reference>
<organism evidence="2 3">
    <name type="scientific">Prunus armeniaca</name>
    <name type="common">Apricot</name>
    <name type="synonym">Armeniaca vulgaris</name>
    <dbReference type="NCBI Taxonomy" id="36596"/>
    <lineage>
        <taxon>Eukaryota</taxon>
        <taxon>Viridiplantae</taxon>
        <taxon>Streptophyta</taxon>
        <taxon>Embryophyta</taxon>
        <taxon>Tracheophyta</taxon>
        <taxon>Spermatophyta</taxon>
        <taxon>Magnoliopsida</taxon>
        <taxon>eudicotyledons</taxon>
        <taxon>Gunneridae</taxon>
        <taxon>Pentapetalae</taxon>
        <taxon>rosids</taxon>
        <taxon>fabids</taxon>
        <taxon>Rosales</taxon>
        <taxon>Rosaceae</taxon>
        <taxon>Amygdaloideae</taxon>
        <taxon>Amygdaleae</taxon>
        <taxon>Prunus</taxon>
    </lineage>
</organism>
<dbReference type="PANTHER" id="PTHR35483:SF1">
    <property type="entry name" value="GLYCINE-RICH PROTEIN-RELATED"/>
    <property type="match status" value="1"/>
</dbReference>
<evidence type="ECO:0000313" key="3">
    <source>
        <dbReference type="Proteomes" id="UP000507245"/>
    </source>
</evidence>
<accession>A0A6J5W1R5</accession>
<evidence type="ECO:0000256" key="1">
    <source>
        <dbReference type="SAM" id="MobiDB-lite"/>
    </source>
</evidence>
<dbReference type="EMBL" id="CAEKKB010000001">
    <property type="protein sequence ID" value="CAB4294383.1"/>
    <property type="molecule type" value="Genomic_DNA"/>
</dbReference>
<sequence length="171" mass="18466">MSTFQITSSQPSICFRNTSQALRPSPKLLLLPTCLQPTNNASIRQQRMPVLKAQQCRVLSKYHRSAPVCLLGGKGKSESGDEKDQSIEDVLRQQIEKNEFYEERGGGGGGGGSGRGSGGDGAGGSGSEDEGLAGIMDETLQVILATIGFIFLHVVYLEVRDERQETHNARK</sequence>
<dbReference type="GO" id="GO:0009507">
    <property type="term" value="C:chloroplast"/>
    <property type="evidence" value="ECO:0007669"/>
    <property type="project" value="TreeGrafter"/>
</dbReference>
<keyword evidence="3" id="KW-1185">Reference proteome</keyword>